<evidence type="ECO:0000259" key="2">
    <source>
        <dbReference type="PROSITE" id="PS50181"/>
    </source>
</evidence>
<dbReference type="Pfam" id="PF12937">
    <property type="entry name" value="F-box-like"/>
    <property type="match status" value="1"/>
</dbReference>
<evidence type="ECO:0000313" key="3">
    <source>
        <dbReference type="EMBL" id="KAF9820840.1"/>
    </source>
</evidence>
<dbReference type="Proteomes" id="UP000639403">
    <property type="component" value="Unassembled WGS sequence"/>
</dbReference>
<feature type="region of interest" description="Disordered" evidence="1">
    <location>
        <begin position="1"/>
        <end position="25"/>
    </location>
</feature>
<dbReference type="AlphaFoldDB" id="A0A8H7PA58"/>
<gene>
    <name evidence="3" type="ORF">IEO21_01067</name>
</gene>
<organism evidence="3 4">
    <name type="scientific">Rhodonia placenta</name>
    <dbReference type="NCBI Taxonomy" id="104341"/>
    <lineage>
        <taxon>Eukaryota</taxon>
        <taxon>Fungi</taxon>
        <taxon>Dikarya</taxon>
        <taxon>Basidiomycota</taxon>
        <taxon>Agaricomycotina</taxon>
        <taxon>Agaricomycetes</taxon>
        <taxon>Polyporales</taxon>
        <taxon>Adustoporiaceae</taxon>
        <taxon>Rhodonia</taxon>
    </lineage>
</organism>
<evidence type="ECO:0000256" key="1">
    <source>
        <dbReference type="SAM" id="MobiDB-lite"/>
    </source>
</evidence>
<dbReference type="PROSITE" id="PS50181">
    <property type="entry name" value="FBOX"/>
    <property type="match status" value="1"/>
</dbReference>
<dbReference type="EMBL" id="JADOXO010000007">
    <property type="protein sequence ID" value="KAF9820840.1"/>
    <property type="molecule type" value="Genomic_DNA"/>
</dbReference>
<reference evidence="3" key="2">
    <citation type="journal article" name="Front. Microbiol.">
        <title>Degradative Capacity of Two Strains of Rhodonia placenta: From Phenotype to Genotype.</title>
        <authorList>
            <person name="Kolle M."/>
            <person name="Horta M.A.C."/>
            <person name="Nowrousian M."/>
            <person name="Ohm R.A."/>
            <person name="Benz J.P."/>
            <person name="Pilgard A."/>
        </authorList>
    </citation>
    <scope>NUCLEOTIDE SEQUENCE</scope>
    <source>
        <strain evidence="3">FPRL280</strain>
    </source>
</reference>
<evidence type="ECO:0000313" key="4">
    <source>
        <dbReference type="Proteomes" id="UP000639403"/>
    </source>
</evidence>
<dbReference type="InterPro" id="IPR036047">
    <property type="entry name" value="F-box-like_dom_sf"/>
</dbReference>
<dbReference type="InterPro" id="IPR001810">
    <property type="entry name" value="F-box_dom"/>
</dbReference>
<feature type="domain" description="F-box" evidence="2">
    <location>
        <begin position="31"/>
        <end position="77"/>
    </location>
</feature>
<feature type="region of interest" description="Disordered" evidence="1">
    <location>
        <begin position="524"/>
        <end position="557"/>
    </location>
</feature>
<sequence>MQPGRPIALDAQDHTTSGSDESSRLSSREHVATLLGIPSEIFLHIISYLSAADVLAVRQTCIRANHLTRDRLLWLDLLHTTNGQLPLPSAVARDPNATARDLSSTEIERLVLSYHCVERTWLRRRVSSVTLEPRPKGSVDLEFDSHTDGSRTILALDVFLDRFLLCVYHERLIEVWDLLPNNVLHTLGKSANATESRPLLCASKPVLGTGLFTSCCACLDGSQRVVHVAVTSHDGSTFLRVGMPHEKDLGTVPQINIRISPALQLPNLTMLVRAICPTSKFAFLSYSNVCTLASQELQVLYKLDIPERDEDEVQWNGVIAARFITEYHILCVRTRSVELYTLPTNYKVNGSSAPPAEVVRLPAQAVTHDFPRTTFRGASVSEPQRSLNSSQRLHSSESPSEADIIRTTVSFLAYDVLRGLFHYRVSLLLPVPTPGGGIFQDLPPPHMTVHLLAARHMALPYNPSTVNIGSGVRVPRSGLTPGSRGFVSACTLGPRGMRGIWVERRRGSVQRSVLGFKSSPDVALSFGGRPSEQDETVSDTQASTSENEGTGEGTEEELNWWEDPGERTLRGETIYEVFSPDLRDDITHCAFSEATGRVILGTRHGELQLL</sequence>
<accession>A0A8H7PA58</accession>
<name>A0A8H7PA58_9APHY</name>
<dbReference type="SUPFAM" id="SSF81383">
    <property type="entry name" value="F-box domain"/>
    <property type="match status" value="1"/>
</dbReference>
<protein>
    <recommendedName>
        <fullName evidence="2">F-box domain-containing protein</fullName>
    </recommendedName>
</protein>
<proteinExistence type="predicted"/>
<feature type="compositionally biased region" description="Polar residues" evidence="1">
    <location>
        <begin position="381"/>
        <end position="399"/>
    </location>
</feature>
<dbReference type="Gene3D" id="1.20.1280.50">
    <property type="match status" value="1"/>
</dbReference>
<comment type="caution">
    <text evidence="3">The sequence shown here is derived from an EMBL/GenBank/DDBJ whole genome shotgun (WGS) entry which is preliminary data.</text>
</comment>
<reference evidence="3" key="1">
    <citation type="submission" date="2020-11" db="EMBL/GenBank/DDBJ databases">
        <authorList>
            <person name="Koelle M."/>
            <person name="Horta M.A.C."/>
            <person name="Nowrousian M."/>
            <person name="Ohm R.A."/>
            <person name="Benz P."/>
            <person name="Pilgard A."/>
        </authorList>
    </citation>
    <scope>NUCLEOTIDE SEQUENCE</scope>
    <source>
        <strain evidence="3">FPRL280</strain>
    </source>
</reference>
<feature type="region of interest" description="Disordered" evidence="1">
    <location>
        <begin position="377"/>
        <end position="399"/>
    </location>
</feature>